<sequence>MKASNTLSPQWSHDLFNENVFSVTTYQQQLADYIFENHDWGNENFDFINEAQNIFDADWKLQVSDAVSWIGLELTSEYLNYVSQINNPAKQQYILDFRNKINDAKNNCQ</sequence>
<dbReference type="EMBL" id="FNQF01000017">
    <property type="protein sequence ID" value="SEA77070.1"/>
    <property type="molecule type" value="Genomic_DNA"/>
</dbReference>
<dbReference type="AlphaFoldDB" id="A0A1H4DXI4"/>
<proteinExistence type="predicted"/>
<dbReference type="RefSeq" id="WP_093245949.1">
    <property type="nucleotide sequence ID" value="NZ_FNQF01000017.1"/>
</dbReference>
<keyword evidence="2" id="KW-1185">Reference proteome</keyword>
<reference evidence="1 2" key="1">
    <citation type="submission" date="2016-10" db="EMBL/GenBank/DDBJ databases">
        <authorList>
            <person name="de Groot N.N."/>
        </authorList>
    </citation>
    <scope>NUCLEOTIDE SEQUENCE [LARGE SCALE GENOMIC DNA]</scope>
    <source>
        <strain evidence="1 2">DSM 23581</strain>
    </source>
</reference>
<organism evidence="1 2">
    <name type="scientific">Psychroflexus halocasei</name>
    <dbReference type="NCBI Taxonomy" id="908615"/>
    <lineage>
        <taxon>Bacteria</taxon>
        <taxon>Pseudomonadati</taxon>
        <taxon>Bacteroidota</taxon>
        <taxon>Flavobacteriia</taxon>
        <taxon>Flavobacteriales</taxon>
        <taxon>Flavobacteriaceae</taxon>
        <taxon>Psychroflexus</taxon>
    </lineage>
</organism>
<name>A0A1H4DXI4_9FLAO</name>
<protein>
    <submittedName>
        <fullName evidence="1">Uncharacterized protein</fullName>
    </submittedName>
</protein>
<evidence type="ECO:0000313" key="1">
    <source>
        <dbReference type="EMBL" id="SEA77070.1"/>
    </source>
</evidence>
<gene>
    <name evidence="1" type="ORF">SAMN05421540_1172</name>
</gene>
<accession>A0A1H4DXI4</accession>
<evidence type="ECO:0000313" key="2">
    <source>
        <dbReference type="Proteomes" id="UP000198820"/>
    </source>
</evidence>
<dbReference type="Proteomes" id="UP000198820">
    <property type="component" value="Unassembled WGS sequence"/>
</dbReference>